<dbReference type="EMBL" id="JAUNZN010000019">
    <property type="protein sequence ID" value="KAK4810053.1"/>
    <property type="molecule type" value="Genomic_DNA"/>
</dbReference>
<evidence type="ECO:0000256" key="1">
    <source>
        <dbReference type="SAM" id="MobiDB-lite"/>
    </source>
</evidence>
<proteinExistence type="predicted"/>
<keyword evidence="3" id="KW-1185">Reference proteome</keyword>
<feature type="region of interest" description="Disordered" evidence="1">
    <location>
        <begin position="1"/>
        <end position="25"/>
    </location>
</feature>
<organism evidence="2 3">
    <name type="scientific">Mycteria americana</name>
    <name type="common">Wood stork</name>
    <dbReference type="NCBI Taxonomy" id="33587"/>
    <lineage>
        <taxon>Eukaryota</taxon>
        <taxon>Metazoa</taxon>
        <taxon>Chordata</taxon>
        <taxon>Craniata</taxon>
        <taxon>Vertebrata</taxon>
        <taxon>Euteleostomi</taxon>
        <taxon>Archelosauria</taxon>
        <taxon>Archosauria</taxon>
        <taxon>Dinosauria</taxon>
        <taxon>Saurischia</taxon>
        <taxon>Theropoda</taxon>
        <taxon>Coelurosauria</taxon>
        <taxon>Aves</taxon>
        <taxon>Neognathae</taxon>
        <taxon>Neoaves</taxon>
        <taxon>Aequornithes</taxon>
        <taxon>Ciconiiformes</taxon>
        <taxon>Ciconiidae</taxon>
        <taxon>Mycteria</taxon>
    </lineage>
</organism>
<dbReference type="Proteomes" id="UP001333110">
    <property type="component" value="Unassembled WGS sequence"/>
</dbReference>
<accession>A0AAN7NG85</accession>
<reference evidence="2 3" key="1">
    <citation type="journal article" date="2023" name="J. Hered.">
        <title>Chromosome-level genome of the wood stork (Mycteria americana) provides insight into avian chromosome evolution.</title>
        <authorList>
            <person name="Flamio R. Jr."/>
            <person name="Ramstad K.M."/>
        </authorList>
    </citation>
    <scope>NUCLEOTIDE SEQUENCE [LARGE SCALE GENOMIC DNA]</scope>
    <source>
        <strain evidence="2">JAX WOST 10</strain>
    </source>
</reference>
<dbReference type="AlphaFoldDB" id="A0AAN7NG85"/>
<evidence type="ECO:0000313" key="2">
    <source>
        <dbReference type="EMBL" id="KAK4810053.1"/>
    </source>
</evidence>
<protein>
    <submittedName>
        <fullName evidence="2">Uncharacterized protein</fullName>
    </submittedName>
</protein>
<name>A0AAN7NG85_MYCAM</name>
<comment type="caution">
    <text evidence="2">The sequence shown here is derived from an EMBL/GenBank/DDBJ whole genome shotgun (WGS) entry which is preliminary data.</text>
</comment>
<gene>
    <name evidence="2" type="ORF">QYF61_005116</name>
</gene>
<evidence type="ECO:0000313" key="3">
    <source>
        <dbReference type="Proteomes" id="UP001333110"/>
    </source>
</evidence>
<sequence length="388" mass="42848">MLQYHNPLQPDGRNYSMQGRAAEDKEQLEIEIGNPVDNVEEQEGGGEEDARVGVQAGDVNANPPLPPHSCLTVLNAAEEPLAFLSFQARGARVFILLLLYLWGPVHDVVDVDGGAQTQHTEWSEDLMNTVVECSVLHESCKDEDEAHRDKEVHGCDIGNTGKGHLQLDQVAQSPIQPDLECFQGWGIYHLSGQPVPVLHHPHLLKGCNKDSPESSLLQAEQHQLFQPFLIGEVFHPSSHFCGPPLDPLQQVHVFLVLRTPELDAELQDMVGFLGCKRTLPAHVQLFIHQYPQVPLHRVALDHIIPQPVLVSGVALTQVQELALGLVEPHEVHMGPLLKLVQVSLGGILSLRHVNHTTQLGVVSKLAEGALNPTVYIIDEDIKQYWSPL</sequence>